<dbReference type="KEGG" id="hir:HETIRDRAFT_420521"/>
<feature type="compositionally biased region" description="Basic residues" evidence="1">
    <location>
        <begin position="268"/>
        <end position="277"/>
    </location>
</feature>
<dbReference type="OrthoDB" id="3267863at2759"/>
<feature type="region of interest" description="Disordered" evidence="1">
    <location>
        <begin position="213"/>
        <end position="277"/>
    </location>
</feature>
<gene>
    <name evidence="2" type="ORF">HETIRDRAFT_420521</name>
</gene>
<organism evidence="2 3">
    <name type="scientific">Heterobasidion irregulare (strain TC 32-1)</name>
    <dbReference type="NCBI Taxonomy" id="747525"/>
    <lineage>
        <taxon>Eukaryota</taxon>
        <taxon>Fungi</taxon>
        <taxon>Dikarya</taxon>
        <taxon>Basidiomycota</taxon>
        <taxon>Agaricomycotina</taxon>
        <taxon>Agaricomycetes</taxon>
        <taxon>Russulales</taxon>
        <taxon>Bondarzewiaceae</taxon>
        <taxon>Heterobasidion</taxon>
        <taxon>Heterobasidion annosum species complex</taxon>
    </lineage>
</organism>
<protein>
    <submittedName>
        <fullName evidence="2">Uncharacterized protein</fullName>
    </submittedName>
</protein>
<dbReference type="eggNOG" id="ENOG502T1A6">
    <property type="taxonomic scope" value="Eukaryota"/>
</dbReference>
<reference evidence="2 3" key="1">
    <citation type="journal article" date="2012" name="New Phytol.">
        <title>Insight into trade-off between wood decay and parasitism from the genome of a fungal forest pathogen.</title>
        <authorList>
            <person name="Olson A."/>
            <person name="Aerts A."/>
            <person name="Asiegbu F."/>
            <person name="Belbahri L."/>
            <person name="Bouzid O."/>
            <person name="Broberg A."/>
            <person name="Canback B."/>
            <person name="Coutinho P.M."/>
            <person name="Cullen D."/>
            <person name="Dalman K."/>
            <person name="Deflorio G."/>
            <person name="van Diepen L.T."/>
            <person name="Dunand C."/>
            <person name="Duplessis S."/>
            <person name="Durling M."/>
            <person name="Gonthier P."/>
            <person name="Grimwood J."/>
            <person name="Fossdal C.G."/>
            <person name="Hansson D."/>
            <person name="Henrissat B."/>
            <person name="Hietala A."/>
            <person name="Himmelstrand K."/>
            <person name="Hoffmeister D."/>
            <person name="Hogberg N."/>
            <person name="James T.Y."/>
            <person name="Karlsson M."/>
            <person name="Kohler A."/>
            <person name="Kues U."/>
            <person name="Lee Y.H."/>
            <person name="Lin Y.C."/>
            <person name="Lind M."/>
            <person name="Lindquist E."/>
            <person name="Lombard V."/>
            <person name="Lucas S."/>
            <person name="Lunden K."/>
            <person name="Morin E."/>
            <person name="Murat C."/>
            <person name="Park J."/>
            <person name="Raffaello T."/>
            <person name="Rouze P."/>
            <person name="Salamov A."/>
            <person name="Schmutz J."/>
            <person name="Solheim H."/>
            <person name="Stahlberg J."/>
            <person name="Velez H."/>
            <person name="de Vries R.P."/>
            <person name="Wiebenga A."/>
            <person name="Woodward S."/>
            <person name="Yakovlev I."/>
            <person name="Garbelotto M."/>
            <person name="Martin F."/>
            <person name="Grigoriev I.V."/>
            <person name="Stenlid J."/>
        </authorList>
    </citation>
    <scope>NUCLEOTIDE SEQUENCE [LARGE SCALE GENOMIC DNA]</scope>
    <source>
        <strain evidence="2 3">TC 32-1</strain>
    </source>
</reference>
<dbReference type="AlphaFoldDB" id="W4JW24"/>
<keyword evidence="3" id="KW-1185">Reference proteome</keyword>
<dbReference type="EMBL" id="KI925462">
    <property type="protein sequence ID" value="ETW77674.1"/>
    <property type="molecule type" value="Genomic_DNA"/>
</dbReference>
<feature type="region of interest" description="Disordered" evidence="1">
    <location>
        <begin position="30"/>
        <end position="134"/>
    </location>
</feature>
<evidence type="ECO:0000256" key="1">
    <source>
        <dbReference type="SAM" id="MobiDB-lite"/>
    </source>
</evidence>
<feature type="compositionally biased region" description="Pro residues" evidence="1">
    <location>
        <begin position="36"/>
        <end position="53"/>
    </location>
</feature>
<dbReference type="HOGENOM" id="CLU_1240773_0_0_1"/>
<dbReference type="GeneID" id="20673659"/>
<accession>W4JW24</accession>
<name>W4JW24_HETIT</name>
<dbReference type="Proteomes" id="UP000030671">
    <property type="component" value="Unassembled WGS sequence"/>
</dbReference>
<feature type="compositionally biased region" description="Polar residues" evidence="1">
    <location>
        <begin position="91"/>
        <end position="105"/>
    </location>
</feature>
<evidence type="ECO:0000313" key="3">
    <source>
        <dbReference type="Proteomes" id="UP000030671"/>
    </source>
</evidence>
<feature type="compositionally biased region" description="Low complexity" evidence="1">
    <location>
        <begin position="256"/>
        <end position="267"/>
    </location>
</feature>
<feature type="compositionally biased region" description="Low complexity" evidence="1">
    <location>
        <begin position="78"/>
        <end position="87"/>
    </location>
</feature>
<dbReference type="RefSeq" id="XP_009549712.1">
    <property type="nucleotide sequence ID" value="XM_009551417.1"/>
</dbReference>
<evidence type="ECO:0000313" key="2">
    <source>
        <dbReference type="EMBL" id="ETW77674.1"/>
    </source>
</evidence>
<sequence length="277" mass="30450">MTEYDYSPEAYDRYLATQHRISNWRDDVNRYKFQSPPLPLLPTAKPVPSPTKSPPKRSQSQGYVTVYPAAQPPPTRPTPSRSYTTAPNAVYPSTSRHTHAHTGSQPHIVHQAQQDTHQHTRTRTHSRSQSTSVSVPVHIPIQAPVPRQAYASNSRIPVPPKLVPVPPSSRVPQPRRSRTYSYAAAPQTATQPSMVNVIYYDPRNPPVMPKAGPTFIPVPSRGSRTDARSPNSPTKRTPLIKRILTLGLTGSGSGSGASPSPASASRAAPRRRRRSSF</sequence>
<proteinExistence type="predicted"/>
<dbReference type="InParanoid" id="W4JW24"/>